<sequence length="52" mass="5582">MKFRNRSQGAGSRLESVGEGDELVVENGEAGSDMVEKPTPGGRKHSLPQQLD</sequence>
<dbReference type="AlphaFoldDB" id="A0A4W5KRJ4"/>
<dbReference type="Ensembl" id="ENSHHUT00000019903.1">
    <property type="protein sequence ID" value="ENSHHUP00000019202.1"/>
    <property type="gene ID" value="ENSHHUG00000011999.1"/>
</dbReference>
<dbReference type="STRING" id="62062.ENSHHUP00000019202"/>
<feature type="region of interest" description="Disordered" evidence="1">
    <location>
        <begin position="1"/>
        <end position="52"/>
    </location>
</feature>
<dbReference type="Proteomes" id="UP000314982">
    <property type="component" value="Unassembled WGS sequence"/>
</dbReference>
<protein>
    <submittedName>
        <fullName evidence="2">Uncharacterized protein</fullName>
    </submittedName>
</protein>
<evidence type="ECO:0000256" key="1">
    <source>
        <dbReference type="SAM" id="MobiDB-lite"/>
    </source>
</evidence>
<dbReference type="PANTHER" id="PTHR11324">
    <property type="entry name" value="IL16-RELATED"/>
    <property type="match status" value="1"/>
</dbReference>
<name>A0A4W5KRJ4_9TELE</name>
<evidence type="ECO:0000313" key="2">
    <source>
        <dbReference type="Ensembl" id="ENSHHUP00000019202.1"/>
    </source>
</evidence>
<feature type="compositionally biased region" description="Polar residues" evidence="1">
    <location>
        <begin position="1"/>
        <end position="10"/>
    </location>
</feature>
<accession>A0A4W5KRJ4</accession>
<dbReference type="PANTHER" id="PTHR11324:SF16">
    <property type="entry name" value="PDZ DOMAIN-CONTAINING PROTEIN 2"/>
    <property type="match status" value="1"/>
</dbReference>
<keyword evidence="3" id="KW-1185">Reference proteome</keyword>
<organism evidence="2 3">
    <name type="scientific">Hucho hucho</name>
    <name type="common">huchen</name>
    <dbReference type="NCBI Taxonomy" id="62062"/>
    <lineage>
        <taxon>Eukaryota</taxon>
        <taxon>Metazoa</taxon>
        <taxon>Chordata</taxon>
        <taxon>Craniata</taxon>
        <taxon>Vertebrata</taxon>
        <taxon>Euteleostomi</taxon>
        <taxon>Actinopterygii</taxon>
        <taxon>Neopterygii</taxon>
        <taxon>Teleostei</taxon>
        <taxon>Protacanthopterygii</taxon>
        <taxon>Salmoniformes</taxon>
        <taxon>Salmonidae</taxon>
        <taxon>Salmoninae</taxon>
        <taxon>Hucho</taxon>
    </lineage>
</organism>
<proteinExistence type="predicted"/>
<evidence type="ECO:0000313" key="3">
    <source>
        <dbReference type="Proteomes" id="UP000314982"/>
    </source>
</evidence>
<reference evidence="2" key="2">
    <citation type="submission" date="2025-08" db="UniProtKB">
        <authorList>
            <consortium name="Ensembl"/>
        </authorList>
    </citation>
    <scope>IDENTIFICATION</scope>
</reference>
<reference evidence="3" key="1">
    <citation type="submission" date="2018-06" db="EMBL/GenBank/DDBJ databases">
        <title>Genome assembly of Danube salmon.</title>
        <authorList>
            <person name="Macqueen D.J."/>
            <person name="Gundappa M.K."/>
        </authorList>
    </citation>
    <scope>NUCLEOTIDE SEQUENCE [LARGE SCALE GENOMIC DNA]</scope>
</reference>
<reference evidence="2" key="3">
    <citation type="submission" date="2025-09" db="UniProtKB">
        <authorList>
            <consortium name="Ensembl"/>
        </authorList>
    </citation>
    <scope>IDENTIFICATION</scope>
</reference>